<dbReference type="PROSITE" id="PS51502">
    <property type="entry name" value="S_R_A_B_BARREL"/>
    <property type="match status" value="1"/>
</dbReference>
<dbReference type="InterPro" id="IPR044662">
    <property type="entry name" value="HS1/DABB1-like"/>
</dbReference>
<keyword evidence="2" id="KW-1133">Transmembrane helix</keyword>
<dbReference type="InterPro" id="IPR011008">
    <property type="entry name" value="Dimeric_a/b-barrel"/>
</dbReference>
<evidence type="ECO:0000256" key="1">
    <source>
        <dbReference type="ARBA" id="ARBA00011738"/>
    </source>
</evidence>
<dbReference type="InterPro" id="IPR013097">
    <property type="entry name" value="Dabb"/>
</dbReference>
<keyword evidence="5" id="KW-1185">Reference proteome</keyword>
<feature type="transmembrane region" description="Helical" evidence="2">
    <location>
        <begin position="6"/>
        <end position="23"/>
    </location>
</feature>
<dbReference type="EMBL" id="MU853760">
    <property type="protein sequence ID" value="KAK3944366.1"/>
    <property type="molecule type" value="Genomic_DNA"/>
</dbReference>
<accession>A0AAN6NFW5</accession>
<dbReference type="PANTHER" id="PTHR33178">
    <property type="match status" value="1"/>
</dbReference>
<name>A0AAN6NFW5_9PEZI</name>
<comment type="subunit">
    <text evidence="1">Homodimer.</text>
</comment>
<dbReference type="SMART" id="SM00886">
    <property type="entry name" value="Dabb"/>
    <property type="match status" value="1"/>
</dbReference>
<dbReference type="Pfam" id="PF07876">
    <property type="entry name" value="Dabb"/>
    <property type="match status" value="1"/>
</dbReference>
<sequence>MVKLGLWRIVVAFVCIFGVFWFFEPVGFDMASLFALRPANSNAIPPTITHIVLFQFKRDASPGAVDVACARMMALKESCVLPTTQQTYIKSITGGKDHSPEGLQDGLTHGFVVEFASTADRDYYVSSDPVHQTFKKDVATVVEKATVLDFTNGSF</sequence>
<evidence type="ECO:0000256" key="2">
    <source>
        <dbReference type="SAM" id="Phobius"/>
    </source>
</evidence>
<comment type="caution">
    <text evidence="4">The sequence shown here is derived from an EMBL/GenBank/DDBJ whole genome shotgun (WGS) entry which is preliminary data.</text>
</comment>
<feature type="domain" description="Stress-response A/B barrel" evidence="3">
    <location>
        <begin position="48"/>
        <end position="150"/>
    </location>
</feature>
<reference evidence="5" key="1">
    <citation type="journal article" date="2023" name="Mol. Phylogenet. Evol.">
        <title>Genome-scale phylogeny and comparative genomics of the fungal order Sordariales.</title>
        <authorList>
            <person name="Hensen N."/>
            <person name="Bonometti L."/>
            <person name="Westerberg I."/>
            <person name="Brannstrom I.O."/>
            <person name="Guillou S."/>
            <person name="Cros-Aarteil S."/>
            <person name="Calhoun S."/>
            <person name="Haridas S."/>
            <person name="Kuo A."/>
            <person name="Mondo S."/>
            <person name="Pangilinan J."/>
            <person name="Riley R."/>
            <person name="LaButti K."/>
            <person name="Andreopoulos B."/>
            <person name="Lipzen A."/>
            <person name="Chen C."/>
            <person name="Yan M."/>
            <person name="Daum C."/>
            <person name="Ng V."/>
            <person name="Clum A."/>
            <person name="Steindorff A."/>
            <person name="Ohm R.A."/>
            <person name="Martin F."/>
            <person name="Silar P."/>
            <person name="Natvig D.O."/>
            <person name="Lalanne C."/>
            <person name="Gautier V."/>
            <person name="Ament-Velasquez S.L."/>
            <person name="Kruys A."/>
            <person name="Hutchinson M.I."/>
            <person name="Powell A.J."/>
            <person name="Barry K."/>
            <person name="Miller A.N."/>
            <person name="Grigoriev I.V."/>
            <person name="Debuchy R."/>
            <person name="Gladieux P."/>
            <person name="Hiltunen Thoren M."/>
            <person name="Johannesson H."/>
        </authorList>
    </citation>
    <scope>NUCLEOTIDE SEQUENCE [LARGE SCALE GENOMIC DNA]</scope>
    <source>
        <strain evidence="5">CBS 340.73</strain>
    </source>
</reference>
<evidence type="ECO:0000259" key="3">
    <source>
        <dbReference type="PROSITE" id="PS51502"/>
    </source>
</evidence>
<keyword evidence="2" id="KW-0812">Transmembrane</keyword>
<evidence type="ECO:0000313" key="4">
    <source>
        <dbReference type="EMBL" id="KAK3944366.1"/>
    </source>
</evidence>
<proteinExistence type="predicted"/>
<keyword evidence="2" id="KW-0472">Membrane</keyword>
<protein>
    <submittedName>
        <fullName evidence="4">Stress responsive A/B barrel domain-containing protein</fullName>
    </submittedName>
</protein>
<gene>
    <name evidence="4" type="ORF">QBC46DRAFT_375091</name>
</gene>
<dbReference type="Proteomes" id="UP001303473">
    <property type="component" value="Unassembled WGS sequence"/>
</dbReference>
<organism evidence="4 5">
    <name type="scientific">Diplogelasinospora grovesii</name>
    <dbReference type="NCBI Taxonomy" id="303347"/>
    <lineage>
        <taxon>Eukaryota</taxon>
        <taxon>Fungi</taxon>
        <taxon>Dikarya</taxon>
        <taxon>Ascomycota</taxon>
        <taxon>Pezizomycotina</taxon>
        <taxon>Sordariomycetes</taxon>
        <taxon>Sordariomycetidae</taxon>
        <taxon>Sordariales</taxon>
        <taxon>Diplogelasinosporaceae</taxon>
        <taxon>Diplogelasinospora</taxon>
    </lineage>
</organism>
<dbReference type="SUPFAM" id="SSF54909">
    <property type="entry name" value="Dimeric alpha+beta barrel"/>
    <property type="match status" value="1"/>
</dbReference>
<evidence type="ECO:0000313" key="5">
    <source>
        <dbReference type="Proteomes" id="UP001303473"/>
    </source>
</evidence>
<dbReference type="PANTHER" id="PTHR33178:SF10">
    <property type="entry name" value="STRESS-RESPONSE A_B BARREL DOMAIN-CONTAINING PROTEIN"/>
    <property type="match status" value="1"/>
</dbReference>
<dbReference type="AlphaFoldDB" id="A0AAN6NFW5"/>
<dbReference type="Gene3D" id="3.30.70.100">
    <property type="match status" value="1"/>
</dbReference>